<dbReference type="Ensembl" id="ENSCJPT00005011276.1">
    <property type="protein sequence ID" value="ENSCJPP00005007275.1"/>
    <property type="gene ID" value="ENSCJPG00005006709.1"/>
</dbReference>
<reference evidence="1" key="1">
    <citation type="submission" date="2025-08" db="UniProtKB">
        <authorList>
            <consortium name="Ensembl"/>
        </authorList>
    </citation>
    <scope>IDENTIFICATION</scope>
</reference>
<organism evidence="1 2">
    <name type="scientific">Coturnix japonica</name>
    <name type="common">Japanese quail</name>
    <name type="synonym">Coturnix coturnix japonica</name>
    <dbReference type="NCBI Taxonomy" id="93934"/>
    <lineage>
        <taxon>Eukaryota</taxon>
        <taxon>Metazoa</taxon>
        <taxon>Chordata</taxon>
        <taxon>Craniata</taxon>
        <taxon>Vertebrata</taxon>
        <taxon>Euteleostomi</taxon>
        <taxon>Archelosauria</taxon>
        <taxon>Archosauria</taxon>
        <taxon>Dinosauria</taxon>
        <taxon>Saurischia</taxon>
        <taxon>Theropoda</taxon>
        <taxon>Coelurosauria</taxon>
        <taxon>Aves</taxon>
        <taxon>Neognathae</taxon>
        <taxon>Galloanserae</taxon>
        <taxon>Galliformes</taxon>
        <taxon>Phasianidae</taxon>
        <taxon>Perdicinae</taxon>
        <taxon>Coturnix</taxon>
    </lineage>
</organism>
<proteinExistence type="predicted"/>
<sequence length="130" mass="13837">MSAHPGPVPAAHVGLPRSWPSAHSVTNILGIRTFVEQTVDPYGSGSAYPPKMEDWPGVNRTAFPSAQADKAAVEGDIKYPQVRGGGAGAGGQIAGLIPGPVTAPERNQQPECKWTNKPQLFVIYFYNNKP</sequence>
<reference evidence="1" key="2">
    <citation type="submission" date="2025-09" db="UniProtKB">
        <authorList>
            <consortium name="Ensembl"/>
        </authorList>
    </citation>
    <scope>IDENTIFICATION</scope>
</reference>
<dbReference type="GeneTree" id="ENSGT00950000184318"/>
<name>A0A8C2T476_COTJA</name>
<accession>A0A8C2T476</accession>
<keyword evidence="2" id="KW-1185">Reference proteome</keyword>
<evidence type="ECO:0000313" key="2">
    <source>
        <dbReference type="Proteomes" id="UP000694412"/>
    </source>
</evidence>
<dbReference type="AlphaFoldDB" id="A0A8C2T476"/>
<evidence type="ECO:0000313" key="1">
    <source>
        <dbReference type="Ensembl" id="ENSCJPP00005007275.1"/>
    </source>
</evidence>
<dbReference type="Proteomes" id="UP000694412">
    <property type="component" value="Unassembled WGS sequence"/>
</dbReference>
<protein>
    <submittedName>
        <fullName evidence="1">Uncharacterized protein</fullName>
    </submittedName>
</protein>